<feature type="domain" description="FAS1" evidence="9">
    <location>
        <begin position="28"/>
        <end position="174"/>
    </location>
</feature>
<accession>A0AA35Y706</accession>
<evidence type="ECO:0000313" key="10">
    <source>
        <dbReference type="EMBL" id="CAI9260208.1"/>
    </source>
</evidence>
<dbReference type="PANTHER" id="PTHR32382:SF0">
    <property type="entry name" value="FASCICLIN-LIKE ARABINOGALACTAN PROTEIN 4"/>
    <property type="match status" value="1"/>
</dbReference>
<keyword evidence="6 8" id="KW-0472">Membrane</keyword>
<dbReference type="FunFam" id="2.30.180.10:FF:000013">
    <property type="entry name" value="Fasciclin-like arabinogalactan protein 4"/>
    <property type="match status" value="1"/>
</dbReference>
<dbReference type="GO" id="GO:0005886">
    <property type="term" value="C:plasma membrane"/>
    <property type="evidence" value="ECO:0007669"/>
    <property type="project" value="UniProtKB-SubCell"/>
</dbReference>
<comment type="subcellular location">
    <subcellularLocation>
        <location evidence="1">Cell membrane</location>
        <topology evidence="1">Lipid-anchor</topology>
        <topology evidence="1">GPI-anchor</topology>
    </subcellularLocation>
</comment>
<dbReference type="GO" id="GO:0009825">
    <property type="term" value="P:multidimensional cell growth"/>
    <property type="evidence" value="ECO:0007669"/>
    <property type="project" value="TreeGrafter"/>
</dbReference>
<evidence type="ECO:0000256" key="1">
    <source>
        <dbReference type="ARBA" id="ARBA00004609"/>
    </source>
</evidence>
<dbReference type="PANTHER" id="PTHR32382">
    <property type="entry name" value="FASCICLIN-LIKE ARABINOGALACTAN PROTEIN"/>
    <property type="match status" value="1"/>
</dbReference>
<dbReference type="AlphaFoldDB" id="A0AA35Y706"/>
<evidence type="ECO:0000256" key="5">
    <source>
        <dbReference type="ARBA" id="ARBA00022729"/>
    </source>
</evidence>
<keyword evidence="4" id="KW-0336">GPI-anchor</keyword>
<dbReference type="PROSITE" id="PS50213">
    <property type="entry name" value="FAS1"/>
    <property type="match status" value="2"/>
</dbReference>
<dbReference type="SMART" id="SM00554">
    <property type="entry name" value="FAS1"/>
    <property type="match status" value="1"/>
</dbReference>
<dbReference type="Proteomes" id="UP001177003">
    <property type="component" value="Chromosome 0"/>
</dbReference>
<dbReference type="InterPro" id="IPR033254">
    <property type="entry name" value="Plant_FLA"/>
</dbReference>
<dbReference type="EMBL" id="OX465086">
    <property type="protein sequence ID" value="CAI9260208.1"/>
    <property type="molecule type" value="Genomic_DNA"/>
</dbReference>
<gene>
    <name evidence="10" type="ORF">LSALG_LOCUS1052</name>
</gene>
<dbReference type="GO" id="GO:0048354">
    <property type="term" value="P:mucilage biosynthetic process involved in seed coat development"/>
    <property type="evidence" value="ECO:0007669"/>
    <property type="project" value="TreeGrafter"/>
</dbReference>
<dbReference type="Gene3D" id="2.30.180.10">
    <property type="entry name" value="FAS1 domain"/>
    <property type="match status" value="2"/>
</dbReference>
<reference evidence="10" key="1">
    <citation type="submission" date="2023-04" db="EMBL/GenBank/DDBJ databases">
        <authorList>
            <person name="Vijverberg K."/>
            <person name="Xiong W."/>
            <person name="Schranz E."/>
        </authorList>
    </citation>
    <scope>NUCLEOTIDE SEQUENCE</scope>
</reference>
<evidence type="ECO:0000256" key="6">
    <source>
        <dbReference type="ARBA" id="ARBA00023136"/>
    </source>
</evidence>
<dbReference type="GO" id="GO:0009738">
    <property type="term" value="P:abscisic acid-activated signaling pathway"/>
    <property type="evidence" value="ECO:0007669"/>
    <property type="project" value="TreeGrafter"/>
</dbReference>
<evidence type="ECO:0000256" key="4">
    <source>
        <dbReference type="ARBA" id="ARBA00022622"/>
    </source>
</evidence>
<feature type="domain" description="FAS1" evidence="9">
    <location>
        <begin position="204"/>
        <end position="349"/>
    </location>
</feature>
<keyword evidence="5" id="KW-0732">Signal</keyword>
<dbReference type="GO" id="GO:0098552">
    <property type="term" value="C:side of membrane"/>
    <property type="evidence" value="ECO:0007669"/>
    <property type="project" value="UniProtKB-KW"/>
</dbReference>
<evidence type="ECO:0000256" key="2">
    <source>
        <dbReference type="ARBA" id="ARBA00007843"/>
    </source>
</evidence>
<name>A0AA35Y706_LACSI</name>
<keyword evidence="7" id="KW-0449">Lipoprotein</keyword>
<dbReference type="InterPro" id="IPR000782">
    <property type="entry name" value="FAS1_domain"/>
</dbReference>
<proteinExistence type="inferred from homology"/>
<evidence type="ECO:0000313" key="11">
    <source>
        <dbReference type="Proteomes" id="UP001177003"/>
    </source>
</evidence>
<keyword evidence="4" id="KW-0325">Glycoprotein</keyword>
<protein>
    <recommendedName>
        <fullName evidence="9">FAS1 domain-containing protein</fullName>
    </recommendedName>
</protein>
<comment type="similarity">
    <text evidence="2">Belongs to the fasciclin-like AGP family.</text>
</comment>
<evidence type="ECO:0000256" key="8">
    <source>
        <dbReference type="SAM" id="Phobius"/>
    </source>
</evidence>
<organism evidence="10 11">
    <name type="scientific">Lactuca saligna</name>
    <name type="common">Willowleaf lettuce</name>
    <dbReference type="NCBI Taxonomy" id="75948"/>
    <lineage>
        <taxon>Eukaryota</taxon>
        <taxon>Viridiplantae</taxon>
        <taxon>Streptophyta</taxon>
        <taxon>Embryophyta</taxon>
        <taxon>Tracheophyta</taxon>
        <taxon>Spermatophyta</taxon>
        <taxon>Magnoliopsida</taxon>
        <taxon>eudicotyledons</taxon>
        <taxon>Gunneridae</taxon>
        <taxon>Pentapetalae</taxon>
        <taxon>asterids</taxon>
        <taxon>campanulids</taxon>
        <taxon>Asterales</taxon>
        <taxon>Asteraceae</taxon>
        <taxon>Cichorioideae</taxon>
        <taxon>Cichorieae</taxon>
        <taxon>Lactucinae</taxon>
        <taxon>Lactuca</taxon>
    </lineage>
</organism>
<keyword evidence="8" id="KW-0812">Transmembrane</keyword>
<dbReference type="SUPFAM" id="SSF82153">
    <property type="entry name" value="FAS1 domain"/>
    <property type="match status" value="2"/>
</dbReference>
<keyword evidence="8" id="KW-1133">Transmembrane helix</keyword>
<evidence type="ECO:0000256" key="7">
    <source>
        <dbReference type="ARBA" id="ARBA00023288"/>
    </source>
</evidence>
<dbReference type="Pfam" id="PF02469">
    <property type="entry name" value="Fasciclin"/>
    <property type="match status" value="1"/>
</dbReference>
<sequence length="465" mass="50009">MAISLCISRFTLLIHIYLLSYLPAFISAVNITHLLSPYPDLSDFSDLLSTTNVADDLSHRTSITLLAVPNSFLRSSDLIRRSSSSSSSSTNVADVFRYHVLLQYITLHDLRRYPPSGKLITTLFQTTGRAADTFGSVNVTHNTDTDTITIRSLSADSQTPNNNNATVISLIVTLPYNVSIFTVNSLILPYGFDLMAAESRPPLGLNITKALIDGHNFNVVASILSASGVVQEFESEAGGAGITLFVPTDDAFADLPATANFQSLPADKKADVLRFHVLHSYYPLGSLESIVNPVQPTLATEDKGAGSFTLNISRVNGSVAISTGIVEASVTQTVSDQNPIAIFGISKVLLPKEIFGKKETVVDAPAEAGAQSPVMSPPPLNSPPGFYGQSWPPGLREEVHSTAGVEIGNLGMLMCTGLLNGLSPMCGFPLWQPKSLVNTDPMSLVAMGHGPSQRIRRRKQYRLTF</sequence>
<keyword evidence="3" id="KW-1003">Cell membrane</keyword>
<feature type="transmembrane region" description="Helical" evidence="8">
    <location>
        <begin position="12"/>
        <end position="35"/>
    </location>
</feature>
<dbReference type="InterPro" id="IPR036378">
    <property type="entry name" value="FAS1_dom_sf"/>
</dbReference>
<evidence type="ECO:0000259" key="9">
    <source>
        <dbReference type="PROSITE" id="PS50213"/>
    </source>
</evidence>
<keyword evidence="11" id="KW-1185">Reference proteome</keyword>
<evidence type="ECO:0000256" key="3">
    <source>
        <dbReference type="ARBA" id="ARBA00022475"/>
    </source>
</evidence>